<organism evidence="1">
    <name type="scientific">Spongospora subterranea</name>
    <dbReference type="NCBI Taxonomy" id="70186"/>
    <lineage>
        <taxon>Eukaryota</taxon>
        <taxon>Sar</taxon>
        <taxon>Rhizaria</taxon>
        <taxon>Endomyxa</taxon>
        <taxon>Phytomyxea</taxon>
        <taxon>Plasmodiophorida</taxon>
        <taxon>Plasmodiophoridae</taxon>
        <taxon>Spongospora</taxon>
    </lineage>
</organism>
<reference evidence="1" key="1">
    <citation type="submission" date="2015-04" db="EMBL/GenBank/DDBJ databases">
        <title>The genome sequence of the plant pathogenic Rhizarian Plasmodiophora brassicae reveals insights in its biotrophic life cycle and the origin of chitin synthesis.</title>
        <authorList>
            <person name="Schwelm A."/>
            <person name="Fogelqvist J."/>
            <person name="Knaust A."/>
            <person name="Julke S."/>
            <person name="Lilja T."/>
            <person name="Dhandapani V."/>
            <person name="Bonilla-Rosso G."/>
            <person name="Karlsson M."/>
            <person name="Shevchenko A."/>
            <person name="Choi S.R."/>
            <person name="Kim H.G."/>
            <person name="Park J.Y."/>
            <person name="Lim Y.P."/>
            <person name="Ludwig-Muller J."/>
            <person name="Dixelius C."/>
        </authorList>
    </citation>
    <scope>NUCLEOTIDE SEQUENCE</scope>
    <source>
        <tissue evidence="1">Potato root galls</tissue>
    </source>
</reference>
<dbReference type="AlphaFoldDB" id="A0A0H5RSK3"/>
<proteinExistence type="predicted"/>
<evidence type="ECO:0000313" key="1">
    <source>
        <dbReference type="EMBL" id="CRZ11719.1"/>
    </source>
</evidence>
<name>A0A0H5RSK3_9EUKA</name>
<sequence>MHGSLGSLLAIRPRQLTLRHFKSDRSFSTFQLSLPMSGICSLIPRPFRIVSKSKECSFVPFSSWKAFSTSFKSLSNSWMAAVLRWLISELFGGLAAEPDREERSHQINASSGSDKFGFELFCGTVCGIKPWPSGSDSWQHCSALTCSIFPFRDSNKFVLGVPTGRFMLSSFRRLLDKNDQMPSLPSNIVL</sequence>
<dbReference type="EMBL" id="HACM01011277">
    <property type="protein sequence ID" value="CRZ11719.1"/>
    <property type="molecule type" value="Transcribed_RNA"/>
</dbReference>
<accession>A0A0H5RSK3</accession>
<protein>
    <submittedName>
        <fullName evidence="1">Uncharacterized protein</fullName>
    </submittedName>
</protein>